<dbReference type="Pfam" id="PF05724">
    <property type="entry name" value="TPMT"/>
    <property type="match status" value="1"/>
</dbReference>
<dbReference type="PANTHER" id="PTHR32183:SF11">
    <property type="entry name" value="THIOL METHYLTRANSFERASE 2-RELATED"/>
    <property type="match status" value="1"/>
</dbReference>
<comment type="caution">
    <text evidence="5">The sequence shown here is derived from an EMBL/GenBank/DDBJ whole genome shotgun (WGS) entry which is preliminary data.</text>
</comment>
<gene>
    <name evidence="5" type="ORF">EUX98_g404</name>
</gene>
<evidence type="ECO:0000256" key="4">
    <source>
        <dbReference type="ARBA" id="ARBA00022691"/>
    </source>
</evidence>
<dbReference type="GO" id="GO:0008757">
    <property type="term" value="F:S-adenosylmethionine-dependent methyltransferase activity"/>
    <property type="evidence" value="ECO:0007669"/>
    <property type="project" value="InterPro"/>
</dbReference>
<evidence type="ECO:0000313" key="6">
    <source>
        <dbReference type="Proteomes" id="UP000308730"/>
    </source>
</evidence>
<dbReference type="GO" id="GO:0032259">
    <property type="term" value="P:methylation"/>
    <property type="evidence" value="ECO:0007669"/>
    <property type="project" value="UniProtKB-KW"/>
</dbReference>
<keyword evidence="3" id="KW-0808">Transferase</keyword>
<proteinExistence type="predicted"/>
<evidence type="ECO:0000256" key="1">
    <source>
        <dbReference type="ARBA" id="ARBA00022553"/>
    </source>
</evidence>
<evidence type="ECO:0000256" key="3">
    <source>
        <dbReference type="ARBA" id="ARBA00022679"/>
    </source>
</evidence>
<sequence length="223" mass="24866">MDHHATEVVRKFIDEDPLGGWDKAWQTKTTPWDYGDVQPALRELVESKAVDLPTSGCALVPGCGRGYDAIYIASALGLSTAAVDISKTAVSAANELLSNSEVPTGGAQVKFVFGDFFTEELGIGGRTDFDLVYDYTFFVAIDPARRPEWGRRMSELVRKGGYLITLVFPIDPPRDYGPPFFVRPAHYDPVLAEHGWEKVYDKIPEKSAEAHVNRERMVVWKKL</sequence>
<accession>A0A4S4NCQ5</accession>
<keyword evidence="1" id="KW-0597">Phosphoprotein</keyword>
<evidence type="ECO:0000313" key="5">
    <source>
        <dbReference type="EMBL" id="THH33790.1"/>
    </source>
</evidence>
<evidence type="ECO:0000256" key="2">
    <source>
        <dbReference type="ARBA" id="ARBA00022603"/>
    </source>
</evidence>
<keyword evidence="6" id="KW-1185">Reference proteome</keyword>
<protein>
    <recommendedName>
        <fullName evidence="7">Methyltransferase domain-containing protein</fullName>
    </recommendedName>
</protein>
<dbReference type="AlphaFoldDB" id="A0A4S4NCQ5"/>
<dbReference type="InterPro" id="IPR008854">
    <property type="entry name" value="TPMT"/>
</dbReference>
<dbReference type="Proteomes" id="UP000308730">
    <property type="component" value="Unassembled WGS sequence"/>
</dbReference>
<dbReference type="PROSITE" id="PS51585">
    <property type="entry name" value="SAM_MT_TPMT"/>
    <property type="match status" value="1"/>
</dbReference>
<dbReference type="CDD" id="cd02440">
    <property type="entry name" value="AdoMet_MTases"/>
    <property type="match status" value="1"/>
</dbReference>
<dbReference type="Gene3D" id="3.40.50.150">
    <property type="entry name" value="Vaccinia Virus protein VP39"/>
    <property type="match status" value="1"/>
</dbReference>
<name>A0A4S4NCQ5_9APHY</name>
<keyword evidence="4" id="KW-0949">S-adenosyl-L-methionine</keyword>
<organism evidence="5 6">
    <name type="scientific">Antrodiella citrinella</name>
    <dbReference type="NCBI Taxonomy" id="2447956"/>
    <lineage>
        <taxon>Eukaryota</taxon>
        <taxon>Fungi</taxon>
        <taxon>Dikarya</taxon>
        <taxon>Basidiomycota</taxon>
        <taxon>Agaricomycotina</taxon>
        <taxon>Agaricomycetes</taxon>
        <taxon>Polyporales</taxon>
        <taxon>Steccherinaceae</taxon>
        <taxon>Antrodiella</taxon>
    </lineage>
</organism>
<evidence type="ECO:0008006" key="7">
    <source>
        <dbReference type="Google" id="ProtNLM"/>
    </source>
</evidence>
<keyword evidence="2" id="KW-0489">Methyltransferase</keyword>
<dbReference type="OrthoDB" id="276151at2759"/>
<dbReference type="PANTHER" id="PTHR32183">
    <property type="match status" value="1"/>
</dbReference>
<dbReference type="EMBL" id="SGPM01000003">
    <property type="protein sequence ID" value="THH33790.1"/>
    <property type="molecule type" value="Genomic_DNA"/>
</dbReference>
<dbReference type="InterPro" id="IPR029063">
    <property type="entry name" value="SAM-dependent_MTases_sf"/>
</dbReference>
<dbReference type="SUPFAM" id="SSF53335">
    <property type="entry name" value="S-adenosyl-L-methionine-dependent methyltransferases"/>
    <property type="match status" value="1"/>
</dbReference>
<reference evidence="5 6" key="1">
    <citation type="submission" date="2019-02" db="EMBL/GenBank/DDBJ databases">
        <title>Genome sequencing of the rare red list fungi Antrodiella citrinella (Flaviporus citrinellus).</title>
        <authorList>
            <person name="Buettner E."/>
            <person name="Kellner H."/>
        </authorList>
    </citation>
    <scope>NUCLEOTIDE SEQUENCE [LARGE SCALE GENOMIC DNA]</scope>
    <source>
        <strain evidence="5 6">DSM 108506</strain>
    </source>
</reference>